<accession>A0A0A7I5I1</accession>
<feature type="transmembrane region" description="Helical" evidence="1">
    <location>
        <begin position="59"/>
        <end position="78"/>
    </location>
</feature>
<evidence type="ECO:0000256" key="1">
    <source>
        <dbReference type="SAM" id="Phobius"/>
    </source>
</evidence>
<dbReference type="RefSeq" id="WP_039199201.1">
    <property type="nucleotide sequence ID" value="NZ_CP007456.1"/>
</dbReference>
<proteinExistence type="predicted"/>
<reference evidence="2 3" key="1">
    <citation type="journal article" date="2015" name="Genome Announc.">
        <title>Complete and Assembled Genome Sequence of Bifidobacterium kashiwanohense PV20-2, Isolated from the Feces of an Anemic Kenyan Infant.</title>
        <authorList>
            <person name="Vazquez-Gutierrez P."/>
            <person name="Lacroix C."/>
            <person name="Chassard C."/>
            <person name="Klumpp J."/>
            <person name="Jans C."/>
            <person name="Stevens M.J."/>
        </authorList>
    </citation>
    <scope>NUCLEOTIDE SEQUENCE [LARGE SCALE GENOMIC DNA]</scope>
    <source>
        <strain evidence="2 3">PV20-2</strain>
    </source>
</reference>
<keyword evidence="1" id="KW-1133">Transmembrane helix</keyword>
<dbReference type="EMBL" id="CP007456">
    <property type="protein sequence ID" value="AIZ15507.1"/>
    <property type="molecule type" value="Genomic_DNA"/>
</dbReference>
<dbReference type="OrthoDB" id="3239631at2"/>
<dbReference type="Proteomes" id="UP000030625">
    <property type="component" value="Chromosome"/>
</dbReference>
<keyword evidence="1" id="KW-0472">Membrane</keyword>
<evidence type="ECO:0000313" key="3">
    <source>
        <dbReference type="Proteomes" id="UP000030625"/>
    </source>
</evidence>
<keyword evidence="1" id="KW-0812">Transmembrane</keyword>
<sequence length="254" mass="29040">MTMRFHTKSGRCENGNGIKRKIAGKSGFGIGIAAVFVALFILCPYVWEWSHPGFPTDWSAWWAFGTFIVAVVAAVFTYSEYVERKEDYVSQVRPYVQVRLIPERSAVMLEIENIGKTPAKDIKVSRDVEFDELLSPKDGDWEKFVKESLDTLFKDGLAFLAPRQHVRYYVDLADDFYPRMNERRDSLRTIVTVEYVDSHGNRYDEGFPINAADYINAVREKSDSELLEKEVRKVGKELNRSGDAIARAISAKCD</sequence>
<gene>
    <name evidence="2" type="ORF">AH68_08685</name>
</gene>
<feature type="transmembrane region" description="Helical" evidence="1">
    <location>
        <begin position="28"/>
        <end position="47"/>
    </location>
</feature>
<name>A0A0A7I5I1_9BIFI</name>
<dbReference type="KEGG" id="bka:AH68_08685"/>
<dbReference type="AlphaFoldDB" id="A0A0A7I5I1"/>
<evidence type="ECO:0000313" key="2">
    <source>
        <dbReference type="EMBL" id="AIZ15507.1"/>
    </source>
</evidence>
<protein>
    <submittedName>
        <fullName evidence="2">Uncharacterized protein</fullName>
    </submittedName>
</protein>
<organism evidence="2 3">
    <name type="scientific">Bifidobacterium catenulatum PV20-2</name>
    <dbReference type="NCBI Taxonomy" id="1447716"/>
    <lineage>
        <taxon>Bacteria</taxon>
        <taxon>Bacillati</taxon>
        <taxon>Actinomycetota</taxon>
        <taxon>Actinomycetes</taxon>
        <taxon>Bifidobacteriales</taxon>
        <taxon>Bifidobacteriaceae</taxon>
        <taxon>Bifidobacterium</taxon>
    </lineage>
</organism>
<dbReference type="HOGENOM" id="CLU_1092674_0_0_11"/>